<sequence>MWILGSLYTTVYANTDRQCEMYFIRPKHNMKPVRLLISVTKYQNCKLKKSDLSPGVSLGLCCYLYEYRFNLMRNALQYFPTANLPVLELSRALNSRRVENVQMKYIVCPIVWAILEDVEGPPL</sequence>
<keyword evidence="2" id="KW-1185">Reference proteome</keyword>
<dbReference type="Proteomes" id="UP000887013">
    <property type="component" value="Unassembled WGS sequence"/>
</dbReference>
<accession>A0A8X6UIG7</accession>
<dbReference type="EMBL" id="BMAW01078951">
    <property type="protein sequence ID" value="GFU13265.1"/>
    <property type="molecule type" value="Genomic_DNA"/>
</dbReference>
<comment type="caution">
    <text evidence="1">The sequence shown here is derived from an EMBL/GenBank/DDBJ whole genome shotgun (WGS) entry which is preliminary data.</text>
</comment>
<evidence type="ECO:0000313" key="2">
    <source>
        <dbReference type="Proteomes" id="UP000887013"/>
    </source>
</evidence>
<evidence type="ECO:0000313" key="1">
    <source>
        <dbReference type="EMBL" id="GFU13265.1"/>
    </source>
</evidence>
<protein>
    <submittedName>
        <fullName evidence="1">Uncharacterized protein</fullName>
    </submittedName>
</protein>
<proteinExistence type="predicted"/>
<reference evidence="1" key="1">
    <citation type="submission" date="2020-08" db="EMBL/GenBank/DDBJ databases">
        <title>Multicomponent nature underlies the extraordinary mechanical properties of spider dragline silk.</title>
        <authorList>
            <person name="Kono N."/>
            <person name="Nakamura H."/>
            <person name="Mori M."/>
            <person name="Yoshida Y."/>
            <person name="Ohtoshi R."/>
            <person name="Malay A.D."/>
            <person name="Moran D.A.P."/>
            <person name="Tomita M."/>
            <person name="Numata K."/>
            <person name="Arakawa K."/>
        </authorList>
    </citation>
    <scope>NUCLEOTIDE SEQUENCE</scope>
</reference>
<gene>
    <name evidence="1" type="ORF">NPIL_660551</name>
</gene>
<name>A0A8X6UIG7_NEPPI</name>
<organism evidence="1 2">
    <name type="scientific">Nephila pilipes</name>
    <name type="common">Giant wood spider</name>
    <name type="synonym">Nephila maculata</name>
    <dbReference type="NCBI Taxonomy" id="299642"/>
    <lineage>
        <taxon>Eukaryota</taxon>
        <taxon>Metazoa</taxon>
        <taxon>Ecdysozoa</taxon>
        <taxon>Arthropoda</taxon>
        <taxon>Chelicerata</taxon>
        <taxon>Arachnida</taxon>
        <taxon>Araneae</taxon>
        <taxon>Araneomorphae</taxon>
        <taxon>Entelegynae</taxon>
        <taxon>Araneoidea</taxon>
        <taxon>Nephilidae</taxon>
        <taxon>Nephila</taxon>
    </lineage>
</organism>
<dbReference type="AlphaFoldDB" id="A0A8X6UIG7"/>